<dbReference type="Pfam" id="PF00384">
    <property type="entry name" value="Molybdopterin"/>
    <property type="match status" value="1"/>
</dbReference>
<dbReference type="SUPFAM" id="SSF50692">
    <property type="entry name" value="ADC-like"/>
    <property type="match status" value="1"/>
</dbReference>
<proteinExistence type="inferred from homology"/>
<dbReference type="GO" id="GO:0043546">
    <property type="term" value="F:molybdopterin cofactor binding"/>
    <property type="evidence" value="ECO:0007669"/>
    <property type="project" value="InterPro"/>
</dbReference>
<feature type="domain" description="4Fe-4S Mo/W bis-MGD-type" evidence="9">
    <location>
        <begin position="3"/>
        <end position="58"/>
    </location>
</feature>
<dbReference type="SMART" id="SM00926">
    <property type="entry name" value="Molybdop_Fe4S4"/>
    <property type="match status" value="1"/>
</dbReference>
<dbReference type="Gene3D" id="3.40.50.740">
    <property type="match status" value="1"/>
</dbReference>
<dbReference type="EMBL" id="FMXO01000009">
    <property type="protein sequence ID" value="SDB37894.1"/>
    <property type="molecule type" value="Genomic_DNA"/>
</dbReference>
<evidence type="ECO:0000256" key="3">
    <source>
        <dbReference type="ARBA" id="ARBA00022505"/>
    </source>
</evidence>
<evidence type="ECO:0000256" key="7">
    <source>
        <dbReference type="ARBA" id="ARBA00023004"/>
    </source>
</evidence>
<dbReference type="PANTHER" id="PTHR43742">
    <property type="entry name" value="TRIMETHYLAMINE-N-OXIDE REDUCTASE"/>
    <property type="match status" value="1"/>
</dbReference>
<dbReference type="Gene3D" id="3.40.228.10">
    <property type="entry name" value="Dimethylsulfoxide Reductase, domain 2"/>
    <property type="match status" value="1"/>
</dbReference>
<evidence type="ECO:0000256" key="2">
    <source>
        <dbReference type="ARBA" id="ARBA00022485"/>
    </source>
</evidence>
<sequence length="694" mass="76396">MATTSCFSVCGMCTVRCPIQVDVDGDEVMFIQGNPHSPLKGALCARGGAGPGLVKDSDRIRHPLIREGERGEGRWRKATWEEAYAHVAEKLKGVVETYGPNAVLWSDRSGPFVDMYKAFMKGIGSVNYSNHDVSCARNVHHAAQSVTGYGRTDFVYDFKNAKHVILQTRNIFEAINVAEVNNLLDGMADGCKLTVIDIRATITAGKAHRFFQIRPGTDYAFNLAVINELVEKNLYDSKYVKKYISNFDALKSFIGEYTPEWAETVTGVKVKELRAFVAELAKAKSAVIWHPGWMAARYQDSFYVARTAYIINALLGSIGSKGGLAIGAKPADCGRKGLKALADLFPKPEGKRADGVGWKHTHFDAGPGLLHLAFKAIESGDPYPVKAYFACRHDPMQAMPDPDAQKRIFANLDLLVAITFSWSATAWNADVVLPMSPYLERESIIASKGGLKPQFFVRQRAVAPRYDSKADWEILAGLARAMGMEKLAFDSIEDIWSYQLQDTGVSVQDFDAKGFVSLADKPIYHDRDKLKFKTPSGTIEIISEKLEKGGVPSLKPFEDKETPQGDQFRITFGRCGVHTQGHTMNNPILHEQMPVNVLWINSQRAGELGIADGDLVQVAGNNGYSGKIKAFVTDFIHPEAVFMIHGFDDGVPAETRARGKGVADHRLMVGGLEKWDPAGGGIAMQEHFVTVRKV</sequence>
<dbReference type="InterPro" id="IPR006657">
    <property type="entry name" value="MoPterin_dinucl-bd_dom"/>
</dbReference>
<keyword evidence="5" id="KW-0732">Signal</keyword>
<evidence type="ECO:0000256" key="4">
    <source>
        <dbReference type="ARBA" id="ARBA00022723"/>
    </source>
</evidence>
<dbReference type="Gene3D" id="2.20.25.90">
    <property type="entry name" value="ADC-like domains"/>
    <property type="match status" value="1"/>
</dbReference>
<dbReference type="OrthoDB" id="9803192at2"/>
<dbReference type="InterPro" id="IPR009010">
    <property type="entry name" value="Asp_de-COase-like_dom_sf"/>
</dbReference>
<dbReference type="Pfam" id="PF04879">
    <property type="entry name" value="Molybdop_Fe4S4"/>
    <property type="match status" value="1"/>
</dbReference>
<comment type="similarity">
    <text evidence="1">Belongs to the prokaryotic molybdopterin-containing oxidoreductase family.</text>
</comment>
<dbReference type="PANTHER" id="PTHR43742:SF9">
    <property type="entry name" value="TETRATHIONATE REDUCTASE SUBUNIT A"/>
    <property type="match status" value="1"/>
</dbReference>
<evidence type="ECO:0000313" key="11">
    <source>
        <dbReference type="Proteomes" id="UP000198771"/>
    </source>
</evidence>
<keyword evidence="2" id="KW-0004">4Fe-4S</keyword>
<dbReference type="GO" id="GO:0016491">
    <property type="term" value="F:oxidoreductase activity"/>
    <property type="evidence" value="ECO:0007669"/>
    <property type="project" value="UniProtKB-KW"/>
</dbReference>
<protein>
    <submittedName>
        <fullName evidence="10">Monomeric thiosulfate reductase apoprotein</fullName>
    </submittedName>
</protein>
<evidence type="ECO:0000256" key="1">
    <source>
        <dbReference type="ARBA" id="ARBA00010312"/>
    </source>
</evidence>
<dbReference type="InterPro" id="IPR006656">
    <property type="entry name" value="Mopterin_OxRdtase"/>
</dbReference>
<dbReference type="Gene3D" id="2.40.40.20">
    <property type="match status" value="1"/>
</dbReference>
<evidence type="ECO:0000256" key="6">
    <source>
        <dbReference type="ARBA" id="ARBA00023002"/>
    </source>
</evidence>
<dbReference type="SUPFAM" id="SSF53706">
    <property type="entry name" value="Formate dehydrogenase/DMSO reductase, domains 1-3"/>
    <property type="match status" value="1"/>
</dbReference>
<keyword evidence="11" id="KW-1185">Reference proteome</keyword>
<dbReference type="InterPro" id="IPR006963">
    <property type="entry name" value="Mopterin_OxRdtase_4Fe-4S_dom"/>
</dbReference>
<dbReference type="PROSITE" id="PS00551">
    <property type="entry name" value="MOLYBDOPTERIN_PROK_1"/>
    <property type="match status" value="1"/>
</dbReference>
<keyword evidence="3" id="KW-0500">Molybdenum</keyword>
<evidence type="ECO:0000259" key="9">
    <source>
        <dbReference type="PROSITE" id="PS51669"/>
    </source>
</evidence>
<dbReference type="RefSeq" id="WP_092120347.1">
    <property type="nucleotide sequence ID" value="NZ_FMXO01000009.1"/>
</dbReference>
<keyword evidence="6" id="KW-0560">Oxidoreductase</keyword>
<evidence type="ECO:0000256" key="8">
    <source>
        <dbReference type="ARBA" id="ARBA00023014"/>
    </source>
</evidence>
<dbReference type="CDD" id="cd02778">
    <property type="entry name" value="MopB_CT_Thiosulfate-R-like"/>
    <property type="match status" value="1"/>
</dbReference>
<dbReference type="AlphaFoldDB" id="A0A1G6CY84"/>
<dbReference type="Pfam" id="PF01568">
    <property type="entry name" value="Molydop_binding"/>
    <property type="match status" value="1"/>
</dbReference>
<dbReference type="InterPro" id="IPR050612">
    <property type="entry name" value="Prok_Mopterin_Oxidored"/>
</dbReference>
<dbReference type="InterPro" id="IPR027467">
    <property type="entry name" value="MopterinOxRdtase_cofactor_BS"/>
</dbReference>
<reference evidence="10 11" key="1">
    <citation type="submission" date="2016-10" db="EMBL/GenBank/DDBJ databases">
        <authorList>
            <person name="de Groot N.N."/>
        </authorList>
    </citation>
    <scope>NUCLEOTIDE SEQUENCE [LARGE SCALE GENOMIC DNA]</scope>
    <source>
        <strain evidence="10 11">ASO4-2</strain>
    </source>
</reference>
<evidence type="ECO:0000256" key="5">
    <source>
        <dbReference type="ARBA" id="ARBA00022729"/>
    </source>
</evidence>
<dbReference type="CDD" id="cd02755">
    <property type="entry name" value="MopB_Thiosulfate-R-like"/>
    <property type="match status" value="1"/>
</dbReference>
<dbReference type="GO" id="GO:0046872">
    <property type="term" value="F:metal ion binding"/>
    <property type="evidence" value="ECO:0007669"/>
    <property type="project" value="UniProtKB-KW"/>
</dbReference>
<dbReference type="STRING" id="617002.SAMN05660653_01825"/>
<keyword evidence="8" id="KW-0411">Iron-sulfur</keyword>
<evidence type="ECO:0000313" key="10">
    <source>
        <dbReference type="EMBL" id="SDB37894.1"/>
    </source>
</evidence>
<dbReference type="PROSITE" id="PS51669">
    <property type="entry name" value="4FE4S_MOW_BIS_MGD"/>
    <property type="match status" value="1"/>
</dbReference>
<dbReference type="Proteomes" id="UP000198771">
    <property type="component" value="Unassembled WGS sequence"/>
</dbReference>
<organism evidence="10 11">
    <name type="scientific">Desulfonatronum thiosulfatophilum</name>
    <dbReference type="NCBI Taxonomy" id="617002"/>
    <lineage>
        <taxon>Bacteria</taxon>
        <taxon>Pseudomonadati</taxon>
        <taxon>Thermodesulfobacteriota</taxon>
        <taxon>Desulfovibrionia</taxon>
        <taxon>Desulfovibrionales</taxon>
        <taxon>Desulfonatronaceae</taxon>
        <taxon>Desulfonatronum</taxon>
    </lineage>
</organism>
<keyword evidence="7" id="KW-0408">Iron</keyword>
<accession>A0A1G6CY84</accession>
<gene>
    <name evidence="10" type="ORF">SAMN05660653_01825</name>
</gene>
<dbReference type="GO" id="GO:0051539">
    <property type="term" value="F:4 iron, 4 sulfur cluster binding"/>
    <property type="evidence" value="ECO:0007669"/>
    <property type="project" value="UniProtKB-KW"/>
</dbReference>
<keyword evidence="4" id="KW-0479">Metal-binding</keyword>
<name>A0A1G6CY84_9BACT</name>
<dbReference type="Gene3D" id="3.30.2070.10">
    <property type="entry name" value="Formate dehydrogenase/DMSO reductase"/>
    <property type="match status" value="1"/>
</dbReference>